<name>A0A427B7M8_ENSVE</name>
<dbReference type="AlphaFoldDB" id="A0A427B7M8"/>
<dbReference type="PANTHER" id="PTHR19241">
    <property type="entry name" value="ATP-BINDING CASSETTE TRANSPORTER"/>
    <property type="match status" value="1"/>
</dbReference>
<evidence type="ECO:0000259" key="7">
    <source>
        <dbReference type="Pfam" id="PF01061"/>
    </source>
</evidence>
<evidence type="ECO:0000256" key="3">
    <source>
        <dbReference type="ARBA" id="ARBA00022692"/>
    </source>
</evidence>
<evidence type="ECO:0000256" key="5">
    <source>
        <dbReference type="ARBA" id="ARBA00023136"/>
    </source>
</evidence>
<gene>
    <name evidence="8" type="ORF">B296_00008056</name>
</gene>
<feature type="domain" description="ABC-2 type transporter transmembrane" evidence="7">
    <location>
        <begin position="3"/>
        <end position="151"/>
    </location>
</feature>
<evidence type="ECO:0000256" key="4">
    <source>
        <dbReference type="ARBA" id="ARBA00022989"/>
    </source>
</evidence>
<protein>
    <recommendedName>
        <fullName evidence="7">ABC-2 type transporter transmembrane domain-containing protein</fullName>
    </recommendedName>
</protein>
<evidence type="ECO:0000256" key="2">
    <source>
        <dbReference type="ARBA" id="ARBA00022448"/>
    </source>
</evidence>
<dbReference type="EMBL" id="AMZH03000300">
    <property type="protein sequence ID" value="RRT84457.1"/>
    <property type="molecule type" value="Genomic_DNA"/>
</dbReference>
<feature type="transmembrane region" description="Helical" evidence="6">
    <location>
        <begin position="107"/>
        <end position="127"/>
    </location>
</feature>
<organism evidence="8 9">
    <name type="scientific">Ensete ventricosum</name>
    <name type="common">Abyssinian banana</name>
    <name type="synonym">Musa ensete</name>
    <dbReference type="NCBI Taxonomy" id="4639"/>
    <lineage>
        <taxon>Eukaryota</taxon>
        <taxon>Viridiplantae</taxon>
        <taxon>Streptophyta</taxon>
        <taxon>Embryophyta</taxon>
        <taxon>Tracheophyta</taxon>
        <taxon>Spermatophyta</taxon>
        <taxon>Magnoliopsida</taxon>
        <taxon>Liliopsida</taxon>
        <taxon>Zingiberales</taxon>
        <taxon>Musaceae</taxon>
        <taxon>Ensete</taxon>
    </lineage>
</organism>
<comment type="caution">
    <text evidence="8">The sequence shown here is derived from an EMBL/GenBank/DDBJ whole genome shotgun (WGS) entry which is preliminary data.</text>
</comment>
<dbReference type="Pfam" id="PF01061">
    <property type="entry name" value="ABC2_membrane"/>
    <property type="match status" value="1"/>
</dbReference>
<accession>A0A427B7M8</accession>
<evidence type="ECO:0000256" key="6">
    <source>
        <dbReference type="SAM" id="Phobius"/>
    </source>
</evidence>
<dbReference type="InterPro" id="IPR013525">
    <property type="entry name" value="ABC2_TM"/>
</dbReference>
<keyword evidence="3 6" id="KW-0812">Transmembrane</keyword>
<evidence type="ECO:0000313" key="9">
    <source>
        <dbReference type="Proteomes" id="UP000287651"/>
    </source>
</evidence>
<evidence type="ECO:0000256" key="1">
    <source>
        <dbReference type="ARBA" id="ARBA00004141"/>
    </source>
</evidence>
<feature type="transmembrane region" description="Helical" evidence="6">
    <location>
        <begin position="41"/>
        <end position="59"/>
    </location>
</feature>
<sequence length="262" mass="27831">MAALTKTVGVFPKERAIVDRERAKDSYALGPYLLSKLLAEIPIGAAFPLMFGTILYPMARLHPTLTRSVSGCLLLMFARFCGIVTMESFAASAMGLTVGAMVPSTEAAMAVGPSLMTVFIVFGGYYVNAENTPLVFRWIPRVSLIRWGFALTNSVAFSLSNNIRTISKLENSPEGMDGVGEAILREIRIGCVGADGGVAGLAAERTPWRGLGGHSGACAEYAGIGDLDTNVSIVLVIELSMVCMQQCVLGSHTLEQVGFVSI</sequence>
<evidence type="ECO:0000313" key="8">
    <source>
        <dbReference type="EMBL" id="RRT84457.1"/>
    </source>
</evidence>
<feature type="transmembrane region" description="Helical" evidence="6">
    <location>
        <begin position="71"/>
        <end position="95"/>
    </location>
</feature>
<keyword evidence="4 6" id="KW-1133">Transmembrane helix</keyword>
<keyword evidence="5 6" id="KW-0472">Membrane</keyword>
<keyword evidence="2" id="KW-0813">Transport</keyword>
<dbReference type="Proteomes" id="UP000287651">
    <property type="component" value="Unassembled WGS sequence"/>
</dbReference>
<dbReference type="GO" id="GO:0140359">
    <property type="term" value="F:ABC-type transporter activity"/>
    <property type="evidence" value="ECO:0007669"/>
    <property type="project" value="InterPro"/>
</dbReference>
<comment type="subcellular location">
    <subcellularLocation>
        <location evidence="1">Membrane</location>
        <topology evidence="1">Multi-pass membrane protein</topology>
    </subcellularLocation>
</comment>
<proteinExistence type="predicted"/>
<dbReference type="GO" id="GO:0005886">
    <property type="term" value="C:plasma membrane"/>
    <property type="evidence" value="ECO:0007669"/>
    <property type="project" value="UniProtKB-ARBA"/>
</dbReference>
<reference evidence="8 9" key="1">
    <citation type="journal article" date="2014" name="Agronomy (Basel)">
        <title>A Draft Genome Sequence for Ensete ventricosum, the Drought-Tolerant Tree Against Hunger.</title>
        <authorList>
            <person name="Harrison J."/>
            <person name="Moore K.A."/>
            <person name="Paszkiewicz K."/>
            <person name="Jones T."/>
            <person name="Grant M."/>
            <person name="Ambacheew D."/>
            <person name="Muzemil S."/>
            <person name="Studholme D.J."/>
        </authorList>
    </citation>
    <scope>NUCLEOTIDE SEQUENCE [LARGE SCALE GENOMIC DNA]</scope>
</reference>